<gene>
    <name evidence="6" type="ORF">PQU94_04060</name>
</gene>
<evidence type="ECO:0000256" key="2">
    <source>
        <dbReference type="ARBA" id="ARBA00023015"/>
    </source>
</evidence>
<dbReference type="Pfam" id="PF00126">
    <property type="entry name" value="HTH_1"/>
    <property type="match status" value="1"/>
</dbReference>
<dbReference type="Gene3D" id="1.10.10.10">
    <property type="entry name" value="Winged helix-like DNA-binding domain superfamily/Winged helix DNA-binding domain"/>
    <property type="match status" value="1"/>
</dbReference>
<keyword evidence="4" id="KW-0804">Transcription</keyword>
<evidence type="ECO:0000256" key="4">
    <source>
        <dbReference type="ARBA" id="ARBA00023163"/>
    </source>
</evidence>
<dbReference type="InterPro" id="IPR000847">
    <property type="entry name" value="LysR_HTH_N"/>
</dbReference>
<organism evidence="6 7">
    <name type="scientific">Asticcacaulis currens</name>
    <dbReference type="NCBI Taxonomy" id="2984210"/>
    <lineage>
        <taxon>Bacteria</taxon>
        <taxon>Pseudomonadati</taxon>
        <taxon>Pseudomonadota</taxon>
        <taxon>Alphaproteobacteria</taxon>
        <taxon>Caulobacterales</taxon>
        <taxon>Caulobacteraceae</taxon>
        <taxon>Asticcacaulis</taxon>
    </lineage>
</organism>
<evidence type="ECO:0000259" key="5">
    <source>
        <dbReference type="PROSITE" id="PS50931"/>
    </source>
</evidence>
<dbReference type="InterPro" id="IPR036390">
    <property type="entry name" value="WH_DNA-bd_sf"/>
</dbReference>
<dbReference type="Pfam" id="PF03466">
    <property type="entry name" value="LysR_substrate"/>
    <property type="match status" value="1"/>
</dbReference>
<comment type="caution">
    <text evidence="6">The sequence shown here is derived from an EMBL/GenBank/DDBJ whole genome shotgun (WGS) entry which is preliminary data.</text>
</comment>
<comment type="similarity">
    <text evidence="1">Belongs to the LysR transcriptional regulatory family.</text>
</comment>
<dbReference type="EMBL" id="JAQQKW010000002">
    <property type="protein sequence ID" value="MDC7693456.1"/>
    <property type="molecule type" value="Genomic_DNA"/>
</dbReference>
<reference evidence="6 7" key="1">
    <citation type="submission" date="2023-01" db="EMBL/GenBank/DDBJ databases">
        <title>Novel species of the genus Asticcacaulis isolated from rivers.</title>
        <authorList>
            <person name="Lu H."/>
        </authorList>
    </citation>
    <scope>NUCLEOTIDE SEQUENCE [LARGE SCALE GENOMIC DNA]</scope>
    <source>
        <strain evidence="6 7">DXS10W</strain>
    </source>
</reference>
<dbReference type="PANTHER" id="PTHR30126:SF97">
    <property type="entry name" value="HTH-TYPE TRANSCRIPTIONAL REGULATOR ABGR"/>
    <property type="match status" value="1"/>
</dbReference>
<keyword evidence="3" id="KW-0238">DNA-binding</keyword>
<dbReference type="SUPFAM" id="SSF46785">
    <property type="entry name" value="Winged helix' DNA-binding domain"/>
    <property type="match status" value="1"/>
</dbReference>
<dbReference type="PROSITE" id="PS50931">
    <property type="entry name" value="HTH_LYSR"/>
    <property type="match status" value="1"/>
</dbReference>
<protein>
    <submittedName>
        <fullName evidence="6">LysR family transcriptional regulator</fullName>
    </submittedName>
</protein>
<name>A0ABT5IB93_9CAUL</name>
<dbReference type="Proteomes" id="UP001216595">
    <property type="component" value="Unassembled WGS sequence"/>
</dbReference>
<evidence type="ECO:0000313" key="7">
    <source>
        <dbReference type="Proteomes" id="UP001216595"/>
    </source>
</evidence>
<dbReference type="InterPro" id="IPR036388">
    <property type="entry name" value="WH-like_DNA-bd_sf"/>
</dbReference>
<dbReference type="InterPro" id="IPR005119">
    <property type="entry name" value="LysR_subst-bd"/>
</dbReference>
<sequence>MDRVLLQFLSVAEAGSISTAAERLHVTQPTLTFNLKKLERTLGVSLFSRTSRGMRLTPYGQTLYEHALIMKRLHDNAMAAIERQKNDFEHGISIGSGYTAWKAFLRDLVFDYRATHPHVSINVSLSNVLRLMDQLLAGDILMFVGYKVPDLDPNLGTTFAPVGRLQDGFFVREDHPLLARPRTQAEIKAYPSTIAFPRESHQQRLSSSVFTGGTVGKAFTSNSLQACIDYAKGTDAVLQHGDLLADEFAKSGLRQVELLPGEAPDPVQMGVYALKERSSDPHVMALIEDIRSRAAKAYSLDNA</sequence>
<evidence type="ECO:0000313" key="6">
    <source>
        <dbReference type="EMBL" id="MDC7693456.1"/>
    </source>
</evidence>
<dbReference type="RefSeq" id="WP_272740220.1">
    <property type="nucleotide sequence ID" value="NZ_JAQQKW010000002.1"/>
</dbReference>
<evidence type="ECO:0000256" key="3">
    <source>
        <dbReference type="ARBA" id="ARBA00023125"/>
    </source>
</evidence>
<accession>A0ABT5IB93</accession>
<dbReference type="Gene3D" id="3.40.190.290">
    <property type="match status" value="1"/>
</dbReference>
<dbReference type="CDD" id="cd05466">
    <property type="entry name" value="PBP2_LTTR_substrate"/>
    <property type="match status" value="1"/>
</dbReference>
<feature type="domain" description="HTH lysR-type" evidence="5">
    <location>
        <begin position="1"/>
        <end position="57"/>
    </location>
</feature>
<keyword evidence="7" id="KW-1185">Reference proteome</keyword>
<keyword evidence="2" id="KW-0805">Transcription regulation</keyword>
<dbReference type="PRINTS" id="PR00039">
    <property type="entry name" value="HTHLYSR"/>
</dbReference>
<dbReference type="SUPFAM" id="SSF53850">
    <property type="entry name" value="Periplasmic binding protein-like II"/>
    <property type="match status" value="1"/>
</dbReference>
<evidence type="ECO:0000256" key="1">
    <source>
        <dbReference type="ARBA" id="ARBA00009437"/>
    </source>
</evidence>
<proteinExistence type="inferred from homology"/>
<dbReference type="PANTHER" id="PTHR30126">
    <property type="entry name" value="HTH-TYPE TRANSCRIPTIONAL REGULATOR"/>
    <property type="match status" value="1"/>
</dbReference>